<dbReference type="EMBL" id="MCFL01000084">
    <property type="protein sequence ID" value="ORZ30450.1"/>
    <property type="molecule type" value="Genomic_DNA"/>
</dbReference>
<keyword evidence="3" id="KW-1185">Reference proteome</keyword>
<gene>
    <name evidence="2" type="ORF">BCR44DRAFT_35142</name>
</gene>
<feature type="compositionally biased region" description="Gly residues" evidence="1">
    <location>
        <begin position="223"/>
        <end position="239"/>
    </location>
</feature>
<protein>
    <submittedName>
        <fullName evidence="2">Uncharacterized protein</fullName>
    </submittedName>
</protein>
<feature type="compositionally biased region" description="Polar residues" evidence="1">
    <location>
        <begin position="75"/>
        <end position="85"/>
    </location>
</feature>
<organism evidence="2 3">
    <name type="scientific">Catenaria anguillulae PL171</name>
    <dbReference type="NCBI Taxonomy" id="765915"/>
    <lineage>
        <taxon>Eukaryota</taxon>
        <taxon>Fungi</taxon>
        <taxon>Fungi incertae sedis</taxon>
        <taxon>Blastocladiomycota</taxon>
        <taxon>Blastocladiomycetes</taxon>
        <taxon>Blastocladiales</taxon>
        <taxon>Catenariaceae</taxon>
        <taxon>Catenaria</taxon>
    </lineage>
</organism>
<comment type="caution">
    <text evidence="2">The sequence shown here is derived from an EMBL/GenBank/DDBJ whole genome shotgun (WGS) entry which is preliminary data.</text>
</comment>
<feature type="region of interest" description="Disordered" evidence="1">
    <location>
        <begin position="180"/>
        <end position="239"/>
    </location>
</feature>
<accession>A0A1Y2H7B2</accession>
<feature type="compositionally biased region" description="Low complexity" evidence="1">
    <location>
        <begin position="211"/>
        <end position="222"/>
    </location>
</feature>
<feature type="region of interest" description="Disordered" evidence="1">
    <location>
        <begin position="1"/>
        <end position="163"/>
    </location>
</feature>
<feature type="compositionally biased region" description="Polar residues" evidence="1">
    <location>
        <begin position="14"/>
        <end position="24"/>
    </location>
</feature>
<feature type="compositionally biased region" description="Pro residues" evidence="1">
    <location>
        <begin position="38"/>
        <end position="47"/>
    </location>
</feature>
<proteinExistence type="predicted"/>
<feature type="compositionally biased region" description="Basic residues" evidence="1">
    <location>
        <begin position="86"/>
        <end position="97"/>
    </location>
</feature>
<dbReference type="AlphaFoldDB" id="A0A1Y2H7B2"/>
<evidence type="ECO:0000313" key="2">
    <source>
        <dbReference type="EMBL" id="ORZ30450.1"/>
    </source>
</evidence>
<reference evidence="2 3" key="1">
    <citation type="submission" date="2016-07" db="EMBL/GenBank/DDBJ databases">
        <title>Pervasive Adenine N6-methylation of Active Genes in Fungi.</title>
        <authorList>
            <consortium name="DOE Joint Genome Institute"/>
            <person name="Mondo S.J."/>
            <person name="Dannebaum R.O."/>
            <person name="Kuo R.C."/>
            <person name="Labutti K."/>
            <person name="Haridas S."/>
            <person name="Kuo A."/>
            <person name="Salamov A."/>
            <person name="Ahrendt S.R."/>
            <person name="Lipzen A."/>
            <person name="Sullivan W."/>
            <person name="Andreopoulos W.B."/>
            <person name="Clum A."/>
            <person name="Lindquist E."/>
            <person name="Daum C."/>
            <person name="Ramamoorthy G.K."/>
            <person name="Gryganskyi A."/>
            <person name="Culley D."/>
            <person name="Magnuson J.K."/>
            <person name="James T.Y."/>
            <person name="O'Malley M.A."/>
            <person name="Stajich J.E."/>
            <person name="Spatafora J.W."/>
            <person name="Visel A."/>
            <person name="Grigoriev I.V."/>
        </authorList>
    </citation>
    <scope>NUCLEOTIDE SEQUENCE [LARGE SCALE GENOMIC DNA]</scope>
    <source>
        <strain evidence="2 3">PL171</strain>
    </source>
</reference>
<sequence>MMPAAPSPLAVAQAMQQGDSSASNRPFVIPVRETSVHAPPPAMPMQSPPTSSSFGRQPTAHYPSPAPQASGYYPNPTTSTSNSWPRHQHTPAHHHAPQHVFGVPDEFQHHPYYARSPPQHVRQVPPPPPSGANVFPPPRTTPVHASPGAGPGQPYAYPNTAAGGGGGYARQPVMLPGVPDPPVLPPVLPHQQQHIGVGARPSVVVQRSAHQQQQQQQPYSGGAYYGGQGHGQGGGGGYR</sequence>
<evidence type="ECO:0000256" key="1">
    <source>
        <dbReference type="SAM" id="MobiDB-lite"/>
    </source>
</evidence>
<evidence type="ECO:0000313" key="3">
    <source>
        <dbReference type="Proteomes" id="UP000193411"/>
    </source>
</evidence>
<name>A0A1Y2H7B2_9FUNG</name>
<dbReference type="Proteomes" id="UP000193411">
    <property type="component" value="Unassembled WGS sequence"/>
</dbReference>
<feature type="compositionally biased region" description="Pro residues" evidence="1">
    <location>
        <begin position="124"/>
        <end position="140"/>
    </location>
</feature>